<evidence type="ECO:0000256" key="1">
    <source>
        <dbReference type="SAM" id="Phobius"/>
    </source>
</evidence>
<proteinExistence type="predicted"/>
<feature type="transmembrane region" description="Helical" evidence="1">
    <location>
        <begin position="279"/>
        <end position="303"/>
    </location>
</feature>
<feature type="transmembrane region" description="Helical" evidence="1">
    <location>
        <begin position="250"/>
        <end position="267"/>
    </location>
</feature>
<name>A0A379DFH5_9FIRM</name>
<accession>A0A379DFH5</accession>
<evidence type="ECO:0000313" key="2">
    <source>
        <dbReference type="EMBL" id="SUB76325.1"/>
    </source>
</evidence>
<feature type="transmembrane region" description="Helical" evidence="1">
    <location>
        <begin position="340"/>
        <end position="360"/>
    </location>
</feature>
<feature type="transmembrane region" description="Helical" evidence="1">
    <location>
        <begin position="44"/>
        <end position="64"/>
    </location>
</feature>
<keyword evidence="1" id="KW-0812">Transmembrane</keyword>
<protein>
    <submittedName>
        <fullName evidence="2">Uncharacterized protein</fullName>
    </submittedName>
</protein>
<feature type="transmembrane region" description="Helical" evidence="1">
    <location>
        <begin position="396"/>
        <end position="414"/>
    </location>
</feature>
<feature type="transmembrane region" description="Helical" evidence="1">
    <location>
        <begin position="177"/>
        <end position="198"/>
    </location>
</feature>
<keyword evidence="1" id="KW-0472">Membrane</keyword>
<keyword evidence="1" id="KW-1133">Transmembrane helix</keyword>
<feature type="transmembrane region" description="Helical" evidence="1">
    <location>
        <begin position="315"/>
        <end position="334"/>
    </location>
</feature>
<feature type="transmembrane region" description="Helical" evidence="1">
    <location>
        <begin position="144"/>
        <end position="165"/>
    </location>
</feature>
<feature type="transmembrane region" description="Helical" evidence="1">
    <location>
        <begin position="120"/>
        <end position="137"/>
    </location>
</feature>
<reference evidence="2 3" key="1">
    <citation type="submission" date="2018-06" db="EMBL/GenBank/DDBJ databases">
        <authorList>
            <consortium name="Pathogen Informatics"/>
            <person name="Doyle S."/>
        </authorList>
    </citation>
    <scope>NUCLEOTIDE SEQUENCE [LARGE SCALE GENOMIC DNA]</scope>
    <source>
        <strain evidence="2 3">NCTC11088</strain>
    </source>
</reference>
<dbReference type="EMBL" id="UGTH01000001">
    <property type="protein sequence ID" value="SUB76325.1"/>
    <property type="molecule type" value="Genomic_DNA"/>
</dbReference>
<gene>
    <name evidence="2" type="ORF">NCTC11088_02142</name>
</gene>
<dbReference type="AlphaFoldDB" id="A0A379DFH5"/>
<feature type="transmembrane region" description="Helical" evidence="1">
    <location>
        <begin position="372"/>
        <end position="390"/>
    </location>
</feature>
<feature type="transmembrane region" description="Helical" evidence="1">
    <location>
        <begin position="85"/>
        <end position="108"/>
    </location>
</feature>
<feature type="transmembrane region" description="Helical" evidence="1">
    <location>
        <begin position="21"/>
        <end position="38"/>
    </location>
</feature>
<evidence type="ECO:0000313" key="3">
    <source>
        <dbReference type="Proteomes" id="UP000254777"/>
    </source>
</evidence>
<dbReference type="Proteomes" id="UP000254777">
    <property type="component" value="Unassembled WGS sequence"/>
</dbReference>
<dbReference type="RefSeq" id="WP_004822279.1">
    <property type="nucleotide sequence ID" value="NZ_UGTH01000001.1"/>
</dbReference>
<sequence length="437" mass="50920">MSDFKKMYKIILINSEYVFKVFFSIYTFFLAIKFFQWVGNPEQLFNFFTVEFILILCILGQVSLPAILNYDLKVLKTLPFYNLNLYPLASFLGLLTTVMPYIVIYIAFQKLLGLTVNYNFMLLLINSVLFLFIYQIFGKLKSEFLFINTLAIYIVVSIFFILSLIHPFSSDIYNVIFYVQIGLIILAVASFIYAGALINPWKDNYKKISKIENYKSKKELNKLNADVLKIENMKLTKLIAYLKWTSHSNILFVYLLFMGIAVAITIFNKSSITSGNNFYLMYTILLFLFIYENGSSMLSLIGLPITPRQIYITTLKMRILIIVLTSILYIYVEYLLIGKIFLSAYLVQYMILLLFLMLLELTYIPVRANYEIFFRIFIILAPTFARIPIVNANTKIFLRLDFVVLLILISLIIYKIKTINKNCADLNLKKEKTGDKK</sequence>
<organism evidence="2 3">
    <name type="scientific">Peptoniphilus indolicus</name>
    <dbReference type="NCBI Taxonomy" id="33030"/>
    <lineage>
        <taxon>Bacteria</taxon>
        <taxon>Bacillati</taxon>
        <taxon>Bacillota</taxon>
        <taxon>Tissierellia</taxon>
        <taxon>Tissierellales</taxon>
        <taxon>Peptoniphilaceae</taxon>
        <taxon>Peptoniphilus</taxon>
    </lineage>
</organism>